<dbReference type="PANTHER" id="PTHR42934:SF2">
    <property type="entry name" value="GLYCOLATE OXIDASE SUBUNIT GLCD"/>
    <property type="match status" value="1"/>
</dbReference>
<dbReference type="GO" id="GO:0071949">
    <property type="term" value="F:FAD binding"/>
    <property type="evidence" value="ECO:0007669"/>
    <property type="project" value="InterPro"/>
</dbReference>
<proteinExistence type="predicted"/>
<dbReference type="InterPro" id="IPR016169">
    <property type="entry name" value="FAD-bd_PCMH_sub2"/>
</dbReference>
<accession>A0A382IC78</accession>
<organism evidence="2">
    <name type="scientific">marine metagenome</name>
    <dbReference type="NCBI Taxonomy" id="408172"/>
    <lineage>
        <taxon>unclassified sequences</taxon>
        <taxon>metagenomes</taxon>
        <taxon>ecological metagenomes</taxon>
    </lineage>
</organism>
<dbReference type="Pfam" id="PF01565">
    <property type="entry name" value="FAD_binding_4"/>
    <property type="match status" value="1"/>
</dbReference>
<dbReference type="AlphaFoldDB" id="A0A382IC78"/>
<dbReference type="PROSITE" id="PS51387">
    <property type="entry name" value="FAD_PCMH"/>
    <property type="match status" value="1"/>
</dbReference>
<dbReference type="InterPro" id="IPR006094">
    <property type="entry name" value="Oxid_FAD_bind_N"/>
</dbReference>
<feature type="non-terminal residue" evidence="2">
    <location>
        <position position="124"/>
    </location>
</feature>
<dbReference type="EMBL" id="UINC01066315">
    <property type="protein sequence ID" value="SVB96892.1"/>
    <property type="molecule type" value="Genomic_DNA"/>
</dbReference>
<dbReference type="InterPro" id="IPR016166">
    <property type="entry name" value="FAD-bd_PCMH"/>
</dbReference>
<name>A0A382IC78_9ZZZZ</name>
<feature type="domain" description="FAD-binding PCMH-type" evidence="1">
    <location>
        <begin position="38"/>
        <end position="124"/>
    </location>
</feature>
<reference evidence="2" key="1">
    <citation type="submission" date="2018-05" db="EMBL/GenBank/DDBJ databases">
        <authorList>
            <person name="Lanie J.A."/>
            <person name="Ng W.-L."/>
            <person name="Kazmierczak K.M."/>
            <person name="Andrzejewski T.M."/>
            <person name="Davidsen T.M."/>
            <person name="Wayne K.J."/>
            <person name="Tettelin H."/>
            <person name="Glass J.I."/>
            <person name="Rusch D."/>
            <person name="Podicherti R."/>
            <person name="Tsui H.-C.T."/>
            <person name="Winkler M.E."/>
        </authorList>
    </citation>
    <scope>NUCLEOTIDE SEQUENCE</scope>
</reference>
<dbReference type="Gene3D" id="3.30.465.10">
    <property type="match status" value="1"/>
</dbReference>
<dbReference type="SUPFAM" id="SSF56176">
    <property type="entry name" value="FAD-binding/transporter-associated domain-like"/>
    <property type="match status" value="1"/>
</dbReference>
<dbReference type="InterPro" id="IPR036318">
    <property type="entry name" value="FAD-bd_PCMH-like_sf"/>
</dbReference>
<dbReference type="InterPro" id="IPR051914">
    <property type="entry name" value="FAD-linked_OxidoTrans_Type4"/>
</dbReference>
<evidence type="ECO:0000259" key="1">
    <source>
        <dbReference type="PROSITE" id="PS51387"/>
    </source>
</evidence>
<dbReference type="PANTHER" id="PTHR42934">
    <property type="entry name" value="GLYCOLATE OXIDASE SUBUNIT GLCD"/>
    <property type="match status" value="1"/>
</dbReference>
<sequence length="124" mass="13096">MSSHRITARPPITKAIEPDISTAPDVLEAVSKDAAHYPNGHAAGVARPATESDVATLLLHSQSVLPIGAQSSLTGGATPMGDIVMDMQRFDRVLAVNQDEVIVQPGVPLTILQATLERAGKYYP</sequence>
<protein>
    <recommendedName>
        <fullName evidence="1">FAD-binding PCMH-type domain-containing protein</fullName>
    </recommendedName>
</protein>
<evidence type="ECO:0000313" key="2">
    <source>
        <dbReference type="EMBL" id="SVB96892.1"/>
    </source>
</evidence>
<gene>
    <name evidence="2" type="ORF">METZ01_LOCUS249746</name>
</gene>